<organism evidence="1 2">
    <name type="scientific">Microcella frigidaquae</name>
    <dbReference type="NCBI Taxonomy" id="424758"/>
    <lineage>
        <taxon>Bacteria</taxon>
        <taxon>Bacillati</taxon>
        <taxon>Actinomycetota</taxon>
        <taxon>Actinomycetes</taxon>
        <taxon>Micrococcales</taxon>
        <taxon>Microbacteriaceae</taxon>
        <taxon>Microcella</taxon>
    </lineage>
</organism>
<keyword evidence="1" id="KW-0560">Oxidoreductase</keyword>
<dbReference type="RefSeq" id="WP_153982513.1">
    <property type="nucleotide sequence ID" value="NZ_BAAANZ010000009.1"/>
</dbReference>
<accession>A0A840XMV7</accession>
<dbReference type="Proteomes" id="UP000552883">
    <property type="component" value="Unassembled WGS sequence"/>
</dbReference>
<evidence type="ECO:0000313" key="1">
    <source>
        <dbReference type="EMBL" id="MBB5617249.1"/>
    </source>
</evidence>
<protein>
    <submittedName>
        <fullName evidence="1">Alkylhydroperoxidase family enzyme</fullName>
    </submittedName>
</protein>
<sequence>MVDRLLGVYNADGGLVGELRYIVGHVLGTRSCALCGITHSPIRRKREWDALVTELDVRVDLRHLNELDERERAAVGDSAPVVLVDRDGMLSPLLDDAQLTALDGSVAAFGAAVRAALAALEPFEPEGAVSREPAPEQSTAG</sequence>
<dbReference type="AlphaFoldDB" id="A0A840XMV7"/>
<dbReference type="GO" id="GO:0004601">
    <property type="term" value="F:peroxidase activity"/>
    <property type="evidence" value="ECO:0007669"/>
    <property type="project" value="UniProtKB-KW"/>
</dbReference>
<keyword evidence="2" id="KW-1185">Reference proteome</keyword>
<gene>
    <name evidence="1" type="ORF">BJ959_000745</name>
</gene>
<dbReference type="OrthoDB" id="4724472at2"/>
<evidence type="ECO:0000313" key="2">
    <source>
        <dbReference type="Proteomes" id="UP000552883"/>
    </source>
</evidence>
<dbReference type="EMBL" id="JACHBS010000001">
    <property type="protein sequence ID" value="MBB5617249.1"/>
    <property type="molecule type" value="Genomic_DNA"/>
</dbReference>
<name>A0A840XMV7_9MICO</name>
<keyword evidence="1" id="KW-0575">Peroxidase</keyword>
<comment type="caution">
    <text evidence="1">The sequence shown here is derived from an EMBL/GenBank/DDBJ whole genome shotgun (WGS) entry which is preliminary data.</text>
</comment>
<proteinExistence type="predicted"/>
<reference evidence="1 2" key="1">
    <citation type="submission" date="2020-08" db="EMBL/GenBank/DDBJ databases">
        <title>Sequencing the genomes of 1000 actinobacteria strains.</title>
        <authorList>
            <person name="Klenk H.-P."/>
        </authorList>
    </citation>
    <scope>NUCLEOTIDE SEQUENCE [LARGE SCALE GENOMIC DNA]</scope>
    <source>
        <strain evidence="1 2">DSM 23889</strain>
    </source>
</reference>